<keyword evidence="2" id="KW-1185">Reference proteome</keyword>
<comment type="caution">
    <text evidence="1">The sequence shown here is derived from an EMBL/GenBank/DDBJ whole genome shotgun (WGS) entry which is preliminary data.</text>
</comment>
<name>A0ABS4HWJ5_9BACL</name>
<dbReference type="NCBIfam" id="TIGR01549">
    <property type="entry name" value="HAD-SF-IA-v1"/>
    <property type="match status" value="1"/>
</dbReference>
<dbReference type="InterPro" id="IPR041492">
    <property type="entry name" value="HAD_2"/>
</dbReference>
<evidence type="ECO:0000313" key="2">
    <source>
        <dbReference type="Proteomes" id="UP001519344"/>
    </source>
</evidence>
<dbReference type="InterPro" id="IPR006439">
    <property type="entry name" value="HAD-SF_hydro_IA"/>
</dbReference>
<dbReference type="InterPro" id="IPR050155">
    <property type="entry name" value="HAD-like_hydrolase_sf"/>
</dbReference>
<dbReference type="SUPFAM" id="SSF56784">
    <property type="entry name" value="HAD-like"/>
    <property type="match status" value="1"/>
</dbReference>
<dbReference type="GO" id="GO:0016787">
    <property type="term" value="F:hydrolase activity"/>
    <property type="evidence" value="ECO:0007669"/>
    <property type="project" value="UniProtKB-KW"/>
</dbReference>
<protein>
    <submittedName>
        <fullName evidence="1">HAD superfamily hydrolase (TIGR01549 family)</fullName>
    </submittedName>
</protein>
<dbReference type="Gene3D" id="3.40.50.1000">
    <property type="entry name" value="HAD superfamily/HAD-like"/>
    <property type="match status" value="1"/>
</dbReference>
<dbReference type="NCBIfam" id="TIGR01509">
    <property type="entry name" value="HAD-SF-IA-v3"/>
    <property type="match status" value="1"/>
</dbReference>
<gene>
    <name evidence="1" type="ORF">J2Z65_002238</name>
</gene>
<dbReference type="EMBL" id="JAGGKV010000004">
    <property type="protein sequence ID" value="MBP1963022.1"/>
    <property type="molecule type" value="Genomic_DNA"/>
</dbReference>
<dbReference type="InterPro" id="IPR023214">
    <property type="entry name" value="HAD_sf"/>
</dbReference>
<reference evidence="1 2" key="1">
    <citation type="submission" date="2021-03" db="EMBL/GenBank/DDBJ databases">
        <title>Genomic Encyclopedia of Type Strains, Phase IV (KMG-IV): sequencing the most valuable type-strain genomes for metagenomic binning, comparative biology and taxonomic classification.</title>
        <authorList>
            <person name="Goeker M."/>
        </authorList>
    </citation>
    <scope>NUCLEOTIDE SEQUENCE [LARGE SCALE GENOMIC DNA]</scope>
    <source>
        <strain evidence="1 2">DSM 24950</strain>
    </source>
</reference>
<dbReference type="CDD" id="cd01427">
    <property type="entry name" value="HAD_like"/>
    <property type="match status" value="1"/>
</dbReference>
<sequence>MASYAELWGNTHDETGEIVAYSRNGPLAMGLTGDLLSIIAWQGYRLGLPWSEAIRLARESQQLANEEMERLCAAHPLPGVIEFIKKCDQHNVLLVIVTADETSEALKHLAWMGIRRYFKVIIGHDRVAQGKPFPEMVHKACFELALQPDQVALIGDTNSDMQMGNSAGVGGIHWAHE</sequence>
<keyword evidence="1" id="KW-0378">Hydrolase</keyword>
<evidence type="ECO:0000313" key="1">
    <source>
        <dbReference type="EMBL" id="MBP1963022.1"/>
    </source>
</evidence>
<dbReference type="PANTHER" id="PTHR43434">
    <property type="entry name" value="PHOSPHOGLYCOLATE PHOSPHATASE"/>
    <property type="match status" value="1"/>
</dbReference>
<organism evidence="1 2">
    <name type="scientific">Paenibacillus aceris</name>
    <dbReference type="NCBI Taxonomy" id="869555"/>
    <lineage>
        <taxon>Bacteria</taxon>
        <taxon>Bacillati</taxon>
        <taxon>Bacillota</taxon>
        <taxon>Bacilli</taxon>
        <taxon>Bacillales</taxon>
        <taxon>Paenibacillaceae</taxon>
        <taxon>Paenibacillus</taxon>
    </lineage>
</organism>
<dbReference type="InterPro" id="IPR036412">
    <property type="entry name" value="HAD-like_sf"/>
</dbReference>
<dbReference type="Pfam" id="PF13419">
    <property type="entry name" value="HAD_2"/>
    <property type="match status" value="1"/>
</dbReference>
<dbReference type="Proteomes" id="UP001519344">
    <property type="component" value="Unassembled WGS sequence"/>
</dbReference>
<proteinExistence type="predicted"/>
<dbReference type="PANTHER" id="PTHR43434:SF1">
    <property type="entry name" value="PHOSPHOGLYCOLATE PHOSPHATASE"/>
    <property type="match status" value="1"/>
</dbReference>
<accession>A0ABS4HWJ5</accession>